<accession>A0A291IG95</accession>
<protein>
    <submittedName>
        <fullName evidence="1">Acyl-[acyl-carrier-protein]--UDP-N-acetylglucosamine O-acyltransferase</fullName>
    </submittedName>
</protein>
<dbReference type="Gene3D" id="2.160.10.10">
    <property type="entry name" value="Hexapeptide repeat proteins"/>
    <property type="match status" value="1"/>
</dbReference>
<dbReference type="GO" id="GO:0008780">
    <property type="term" value="F:acyl-[acyl-carrier-protein]-UDP-N-acetylglucosamine O-acyltransferase activity"/>
    <property type="evidence" value="ECO:0007669"/>
    <property type="project" value="InterPro"/>
</dbReference>
<dbReference type="PIRSF" id="PIRSF000456">
    <property type="entry name" value="UDP-GlcNAc_acltr"/>
    <property type="match status" value="1"/>
</dbReference>
<dbReference type="Pfam" id="PF00132">
    <property type="entry name" value="Hexapep"/>
    <property type="match status" value="2"/>
</dbReference>
<dbReference type="NCBIfam" id="TIGR01852">
    <property type="entry name" value="lipid_A_lpxA"/>
    <property type="match status" value="1"/>
</dbReference>
<reference evidence="1 2" key="1">
    <citation type="submission" date="2016-03" db="EMBL/GenBank/DDBJ databases">
        <authorList>
            <person name="Heylen K."/>
            <person name="De Vos P."/>
            <person name="Vekeman B."/>
        </authorList>
    </citation>
    <scope>NUCLEOTIDE SEQUENCE [LARGE SCALE GENOMIC DNA]</scope>
    <source>
        <strain evidence="1 2">R-49807</strain>
    </source>
</reference>
<dbReference type="InterPro" id="IPR001451">
    <property type="entry name" value="Hexapep"/>
</dbReference>
<dbReference type="KEGG" id="mko:MKLM6_0962"/>
<dbReference type="Proteomes" id="UP000077734">
    <property type="component" value="Unassembled WGS sequence"/>
</dbReference>
<dbReference type="GO" id="GO:0008610">
    <property type="term" value="P:lipid biosynthetic process"/>
    <property type="evidence" value="ECO:0007669"/>
    <property type="project" value="InterPro"/>
</dbReference>
<dbReference type="SUPFAM" id="SSF51161">
    <property type="entry name" value="Trimeric LpxA-like enzymes"/>
    <property type="match status" value="1"/>
</dbReference>
<evidence type="ECO:0000313" key="2">
    <source>
        <dbReference type="Proteomes" id="UP000077734"/>
    </source>
</evidence>
<dbReference type="InterPro" id="IPR029098">
    <property type="entry name" value="Acetyltransf_C"/>
</dbReference>
<dbReference type="EMBL" id="LUUL01000137">
    <property type="protein sequence ID" value="OAI21629.1"/>
    <property type="molecule type" value="Genomic_DNA"/>
</dbReference>
<name>A0A291IG95_9GAMM</name>
<comment type="caution">
    <text evidence="1">The sequence shown here is derived from an EMBL/GenBank/DDBJ whole genome shotgun (WGS) entry which is preliminary data.</text>
</comment>
<dbReference type="AlphaFoldDB" id="A0A291IG95"/>
<dbReference type="InterPro" id="IPR010137">
    <property type="entry name" value="Lipid_A_LpxA"/>
</dbReference>
<dbReference type="NCBIfam" id="NF003657">
    <property type="entry name" value="PRK05289.1"/>
    <property type="match status" value="1"/>
</dbReference>
<evidence type="ECO:0000313" key="1">
    <source>
        <dbReference type="EMBL" id="OAI21629.1"/>
    </source>
</evidence>
<dbReference type="PROSITE" id="PS00101">
    <property type="entry name" value="HEXAPEP_TRANSFERASES"/>
    <property type="match status" value="1"/>
</dbReference>
<gene>
    <name evidence="1" type="ORF">A1356_20505</name>
</gene>
<keyword evidence="2" id="KW-1185">Reference proteome</keyword>
<proteinExistence type="predicted"/>
<dbReference type="PANTHER" id="PTHR43480:SF1">
    <property type="entry name" value="ACYL-[ACYL-CARRIER-PROTEIN]--UDP-N-ACETYLGLUCOSAMINE O-ACYLTRANSFERASE, MITOCHONDRIAL-RELATED"/>
    <property type="match status" value="1"/>
</dbReference>
<dbReference type="InterPro" id="IPR011004">
    <property type="entry name" value="Trimer_LpxA-like_sf"/>
</dbReference>
<sequence length="261" mass="27798">MSNSIHPTAYVESGAILAENVCVGPFAVVEAGARIGAGSRIGAHAVVHGQVKMGADNILHPHAVLGGLPQDTGFRAETESWLEIGDGNVFREGFTAHRATKAGAATIIGSGCYFMNNSHVAHDCRIGDKTIFANNVAIGGHVEVGANVFMGGAVVVHQFCRIGAYAIVQGTTGINMDVIPFTLIGGRPAKHYRLNIVGLRRAGIVGDRYKVLSAAFRLLRNKKSLDELQSTEELQYLKDWLAAESKRGMHGFMSIASTDNE</sequence>
<dbReference type="RefSeq" id="WP_064030268.1">
    <property type="nucleotide sequence ID" value="NZ_CP023669.1"/>
</dbReference>
<dbReference type="PANTHER" id="PTHR43480">
    <property type="entry name" value="ACYL-[ACYL-CARRIER-PROTEIN]--UDP-N-ACETYLGLUCOSAMINE O-ACYLTRANSFERASE"/>
    <property type="match status" value="1"/>
</dbReference>
<dbReference type="Pfam" id="PF13720">
    <property type="entry name" value="Acetyltransf_11"/>
    <property type="match status" value="1"/>
</dbReference>
<organism evidence="1 2">
    <name type="scientific">Methylomonas koyamae</name>
    <dbReference type="NCBI Taxonomy" id="702114"/>
    <lineage>
        <taxon>Bacteria</taxon>
        <taxon>Pseudomonadati</taxon>
        <taxon>Pseudomonadota</taxon>
        <taxon>Gammaproteobacteria</taxon>
        <taxon>Methylococcales</taxon>
        <taxon>Methylococcaceae</taxon>
        <taxon>Methylomonas</taxon>
    </lineage>
</organism>
<dbReference type="InterPro" id="IPR018357">
    <property type="entry name" value="Hexapep_transf_CS"/>
</dbReference>